<keyword evidence="2" id="KW-1185">Reference proteome</keyword>
<reference evidence="1" key="1">
    <citation type="submission" date="2022-11" db="EMBL/GenBank/DDBJ databases">
        <authorList>
            <person name="Kikuchi T."/>
        </authorList>
    </citation>
    <scope>NUCLEOTIDE SEQUENCE</scope>
    <source>
        <strain evidence="1">PS1010</strain>
    </source>
</reference>
<protein>
    <submittedName>
        <fullName evidence="1">Uncharacterized protein</fullName>
    </submittedName>
</protein>
<evidence type="ECO:0000313" key="2">
    <source>
        <dbReference type="Proteomes" id="UP001152747"/>
    </source>
</evidence>
<organism evidence="1 2">
    <name type="scientific">Caenorhabditis angaria</name>
    <dbReference type="NCBI Taxonomy" id="860376"/>
    <lineage>
        <taxon>Eukaryota</taxon>
        <taxon>Metazoa</taxon>
        <taxon>Ecdysozoa</taxon>
        <taxon>Nematoda</taxon>
        <taxon>Chromadorea</taxon>
        <taxon>Rhabditida</taxon>
        <taxon>Rhabditina</taxon>
        <taxon>Rhabditomorpha</taxon>
        <taxon>Rhabditoidea</taxon>
        <taxon>Rhabditidae</taxon>
        <taxon>Peloderinae</taxon>
        <taxon>Caenorhabditis</taxon>
    </lineage>
</organism>
<dbReference type="AlphaFoldDB" id="A0A9P1J774"/>
<gene>
    <name evidence="1" type="ORF">CAMP_LOCUS18831</name>
</gene>
<name>A0A9P1J774_9PELO</name>
<evidence type="ECO:0000313" key="1">
    <source>
        <dbReference type="EMBL" id="CAI5456194.1"/>
    </source>
</evidence>
<dbReference type="EMBL" id="CANHGI010000006">
    <property type="protein sequence ID" value="CAI5456194.1"/>
    <property type="molecule type" value="Genomic_DNA"/>
</dbReference>
<sequence>MEKTKESFQLCDFTEIGFIKHNRDKYITSEKKLEQSENGNKKQSRIFGTFKNAQSKLYKLMKIIEATKQNCNFKMFIEKFTSFENVTKIKNKTKSNMDDEKFTIFNYDLFCAAYDDYNCYTAWKTDQLYLDSRRV</sequence>
<accession>A0A9P1J774</accession>
<comment type="caution">
    <text evidence="1">The sequence shown here is derived from an EMBL/GenBank/DDBJ whole genome shotgun (WGS) entry which is preliminary data.</text>
</comment>
<proteinExistence type="predicted"/>
<dbReference type="Proteomes" id="UP001152747">
    <property type="component" value="Unassembled WGS sequence"/>
</dbReference>